<dbReference type="SMART" id="SM00387">
    <property type="entry name" value="HATPase_c"/>
    <property type="match status" value="1"/>
</dbReference>
<evidence type="ECO:0000256" key="6">
    <source>
        <dbReference type="SAM" id="Coils"/>
    </source>
</evidence>
<feature type="transmembrane region" description="Helical" evidence="7">
    <location>
        <begin position="60"/>
        <end position="78"/>
    </location>
</feature>
<reference evidence="9 10" key="1">
    <citation type="submission" date="2017-09" db="EMBL/GenBank/DDBJ databases">
        <title>Bacterial strain isolated from the female urinary microbiota.</title>
        <authorList>
            <person name="Thomas-White K."/>
            <person name="Kumar N."/>
            <person name="Forster S."/>
            <person name="Putonti C."/>
            <person name="Lawley T."/>
            <person name="Wolfe A.J."/>
        </authorList>
    </citation>
    <scope>NUCLEOTIDE SEQUENCE [LARGE SCALE GENOMIC DNA]</scope>
    <source>
        <strain evidence="9 10">UMB0834</strain>
    </source>
</reference>
<feature type="transmembrane region" description="Helical" evidence="7">
    <location>
        <begin position="9"/>
        <end position="27"/>
    </location>
</feature>
<keyword evidence="7" id="KW-0472">Membrane</keyword>
<feature type="transmembrane region" description="Helical" evidence="7">
    <location>
        <begin position="84"/>
        <end position="99"/>
    </location>
</feature>
<dbReference type="PANTHER" id="PTHR24421:SF63">
    <property type="entry name" value="SENSOR HISTIDINE KINASE DESK"/>
    <property type="match status" value="1"/>
</dbReference>
<name>A0A2N6QKU4_9STAP</name>
<evidence type="ECO:0000256" key="2">
    <source>
        <dbReference type="ARBA" id="ARBA00012438"/>
    </source>
</evidence>
<keyword evidence="7" id="KW-0812">Transmembrane</keyword>
<feature type="domain" description="Histidine kinase/HSP90-like ATPase" evidence="8">
    <location>
        <begin position="275"/>
        <end position="360"/>
    </location>
</feature>
<dbReference type="GO" id="GO:0046983">
    <property type="term" value="F:protein dimerization activity"/>
    <property type="evidence" value="ECO:0007669"/>
    <property type="project" value="InterPro"/>
</dbReference>
<evidence type="ECO:0000259" key="8">
    <source>
        <dbReference type="SMART" id="SM00387"/>
    </source>
</evidence>
<evidence type="ECO:0000313" key="10">
    <source>
        <dbReference type="Proteomes" id="UP000235748"/>
    </source>
</evidence>
<dbReference type="GO" id="GO:0000155">
    <property type="term" value="F:phosphorelay sensor kinase activity"/>
    <property type="evidence" value="ECO:0007669"/>
    <property type="project" value="InterPro"/>
</dbReference>
<dbReference type="Gene3D" id="1.20.5.1930">
    <property type="match status" value="1"/>
</dbReference>
<organism evidence="9 10">
    <name type="scientific">Staphylococcus pettenkoferi</name>
    <dbReference type="NCBI Taxonomy" id="170573"/>
    <lineage>
        <taxon>Bacteria</taxon>
        <taxon>Bacillati</taxon>
        <taxon>Bacillota</taxon>
        <taxon>Bacilli</taxon>
        <taxon>Bacillales</taxon>
        <taxon>Staphylococcaceae</taxon>
        <taxon>Staphylococcus</taxon>
    </lineage>
</organism>
<evidence type="ECO:0000313" key="9">
    <source>
        <dbReference type="EMBL" id="PMC20302.1"/>
    </source>
</evidence>
<keyword evidence="6" id="KW-0175">Coiled coil</keyword>
<sequence>MKAKLNTSLIHLSSLLYFLMLVIGLFMHPRGSIWLNIILVITFGIVYSLMIICNPILNTYVLYSCFLVYCMLTISFVYSMAPEVSLFFFYSAFFIPFIVKEKFQKWFILTMLIAMCGCLAVTLIFYNFSHLFTLILFYVVIVMILIGNKRMVKNRKLKQELEQKNQHINVLIAEQERNRIGQDLHDTLGHVFASLSLKSELAMKLIDQDKDKAKEEIAAVNQLSKEALHKVRNIINDLKVQSFEEEVQGMEMLLENANFEFYFTHKEKARVLSPSKQSILAMILREALNNVIKHSGATKVCCSLEDNQETITLTVHDNGRGLDSGTTLHSIEQRVNRVNGTLKVTNDKGLKVQITVPRGERL</sequence>
<feature type="transmembrane region" description="Helical" evidence="7">
    <location>
        <begin position="106"/>
        <end position="125"/>
    </location>
</feature>
<dbReference type="PANTHER" id="PTHR24421">
    <property type="entry name" value="NITRATE/NITRITE SENSOR PROTEIN NARX-RELATED"/>
    <property type="match status" value="1"/>
</dbReference>
<dbReference type="Gene3D" id="3.30.565.10">
    <property type="entry name" value="Histidine kinase-like ATPase, C-terminal domain"/>
    <property type="match status" value="1"/>
</dbReference>
<keyword evidence="7" id="KW-1133">Transmembrane helix</keyword>
<dbReference type="AlphaFoldDB" id="A0A2N6QKU4"/>
<keyword evidence="4 9" id="KW-0418">Kinase</keyword>
<feature type="coiled-coil region" evidence="6">
    <location>
        <begin position="203"/>
        <end position="260"/>
    </location>
</feature>
<evidence type="ECO:0000256" key="3">
    <source>
        <dbReference type="ARBA" id="ARBA00022679"/>
    </source>
</evidence>
<keyword evidence="3" id="KW-0808">Transferase</keyword>
<dbReference type="InterPro" id="IPR003594">
    <property type="entry name" value="HATPase_dom"/>
</dbReference>
<evidence type="ECO:0000256" key="4">
    <source>
        <dbReference type="ARBA" id="ARBA00022777"/>
    </source>
</evidence>
<dbReference type="InterPro" id="IPR011712">
    <property type="entry name" value="Sig_transdc_His_kin_sub3_dim/P"/>
</dbReference>
<evidence type="ECO:0000256" key="1">
    <source>
        <dbReference type="ARBA" id="ARBA00000085"/>
    </source>
</evidence>
<dbReference type="RefSeq" id="WP_070502982.1">
    <property type="nucleotide sequence ID" value="NZ_JAASJD010000004.1"/>
</dbReference>
<dbReference type="STRING" id="170573.GCA_001076995_02323"/>
<dbReference type="SUPFAM" id="SSF55874">
    <property type="entry name" value="ATPase domain of HSP90 chaperone/DNA topoisomerase II/histidine kinase"/>
    <property type="match status" value="1"/>
</dbReference>
<evidence type="ECO:0000256" key="5">
    <source>
        <dbReference type="ARBA" id="ARBA00023012"/>
    </source>
</evidence>
<protein>
    <recommendedName>
        <fullName evidence="2">histidine kinase</fullName>
        <ecNumber evidence="2">2.7.13.3</ecNumber>
    </recommendedName>
</protein>
<proteinExistence type="predicted"/>
<dbReference type="InterPro" id="IPR050482">
    <property type="entry name" value="Sensor_HK_TwoCompSys"/>
</dbReference>
<comment type="catalytic activity">
    <reaction evidence="1">
        <text>ATP + protein L-histidine = ADP + protein N-phospho-L-histidine.</text>
        <dbReference type="EC" id="2.7.13.3"/>
    </reaction>
</comment>
<dbReference type="InterPro" id="IPR036890">
    <property type="entry name" value="HATPase_C_sf"/>
</dbReference>
<feature type="transmembrane region" description="Helical" evidence="7">
    <location>
        <begin position="33"/>
        <end position="53"/>
    </location>
</feature>
<dbReference type="Proteomes" id="UP000235748">
    <property type="component" value="Unassembled WGS sequence"/>
</dbReference>
<comment type="caution">
    <text evidence="9">The sequence shown here is derived from an EMBL/GenBank/DDBJ whole genome shotgun (WGS) entry which is preliminary data.</text>
</comment>
<dbReference type="GO" id="GO:0016020">
    <property type="term" value="C:membrane"/>
    <property type="evidence" value="ECO:0007669"/>
    <property type="project" value="InterPro"/>
</dbReference>
<gene>
    <name evidence="9" type="ORF">CJ235_01115</name>
</gene>
<accession>A0A2N6QKU4</accession>
<dbReference type="EMBL" id="PNGG01000001">
    <property type="protein sequence ID" value="PMC20302.1"/>
    <property type="molecule type" value="Genomic_DNA"/>
</dbReference>
<dbReference type="Pfam" id="PF07730">
    <property type="entry name" value="HisKA_3"/>
    <property type="match status" value="1"/>
</dbReference>
<dbReference type="Pfam" id="PF02518">
    <property type="entry name" value="HATPase_c"/>
    <property type="match status" value="1"/>
</dbReference>
<dbReference type="EC" id="2.7.13.3" evidence="2"/>
<dbReference type="CDD" id="cd16917">
    <property type="entry name" value="HATPase_UhpB-NarQ-NarX-like"/>
    <property type="match status" value="1"/>
</dbReference>
<keyword evidence="5" id="KW-0902">Two-component regulatory system</keyword>
<evidence type="ECO:0000256" key="7">
    <source>
        <dbReference type="SAM" id="Phobius"/>
    </source>
</evidence>
<feature type="transmembrane region" description="Helical" evidence="7">
    <location>
        <begin position="131"/>
        <end position="148"/>
    </location>
</feature>